<evidence type="ECO:0000313" key="2">
    <source>
        <dbReference type="Proteomes" id="UP000599074"/>
    </source>
</evidence>
<protein>
    <submittedName>
        <fullName evidence="1">Uncharacterized protein</fullName>
    </submittedName>
</protein>
<keyword evidence="2" id="KW-1185">Reference proteome</keyword>
<gene>
    <name evidence="1" type="ORF">Pme01_60480</name>
</gene>
<dbReference type="Proteomes" id="UP000599074">
    <property type="component" value="Unassembled WGS sequence"/>
</dbReference>
<evidence type="ECO:0000313" key="1">
    <source>
        <dbReference type="EMBL" id="GII26451.1"/>
    </source>
</evidence>
<name>A0A8J3X3W9_9ACTN</name>
<sequence length="128" mass="13815">MSGSLFIAAPPGVQWPLSLDDVEAFLRQRFPDAMITRETLATSGEPYLDFDVRFPDGMTRHGVYVERGSLMLSDGTPADWADTIAAFLALLPPGTPTAVMVEDEPVPVPLPEGTTTPDAIRELLESLG</sequence>
<dbReference type="RefSeq" id="WP_168118281.1">
    <property type="nucleotide sequence ID" value="NZ_BOON01000079.1"/>
</dbReference>
<reference evidence="1" key="1">
    <citation type="submission" date="2021-01" db="EMBL/GenBank/DDBJ databases">
        <title>Whole genome shotgun sequence of Planosporangium mesophilum NBRC 109066.</title>
        <authorList>
            <person name="Komaki H."/>
            <person name="Tamura T."/>
        </authorList>
    </citation>
    <scope>NUCLEOTIDE SEQUENCE</scope>
    <source>
        <strain evidence="1">NBRC 109066</strain>
    </source>
</reference>
<dbReference type="AlphaFoldDB" id="A0A8J3X3W9"/>
<organism evidence="1 2">
    <name type="scientific">Planosporangium mesophilum</name>
    <dbReference type="NCBI Taxonomy" id="689768"/>
    <lineage>
        <taxon>Bacteria</taxon>
        <taxon>Bacillati</taxon>
        <taxon>Actinomycetota</taxon>
        <taxon>Actinomycetes</taxon>
        <taxon>Micromonosporales</taxon>
        <taxon>Micromonosporaceae</taxon>
        <taxon>Planosporangium</taxon>
    </lineage>
</organism>
<proteinExistence type="predicted"/>
<accession>A0A8J3X3W9</accession>
<comment type="caution">
    <text evidence="1">The sequence shown here is derived from an EMBL/GenBank/DDBJ whole genome shotgun (WGS) entry which is preliminary data.</text>
</comment>
<dbReference type="EMBL" id="BOON01000079">
    <property type="protein sequence ID" value="GII26451.1"/>
    <property type="molecule type" value="Genomic_DNA"/>
</dbReference>